<comment type="caution">
    <text evidence="1">The sequence shown here is derived from an EMBL/GenBank/DDBJ whole genome shotgun (WGS) entry which is preliminary data.</text>
</comment>
<reference evidence="1 2" key="1">
    <citation type="submission" date="2020-08" db="EMBL/GenBank/DDBJ databases">
        <title>Genomic Encyclopedia of Type Strains, Phase IV (KMG-IV): sequencing the most valuable type-strain genomes for metagenomic binning, comparative biology and taxonomic classification.</title>
        <authorList>
            <person name="Goeker M."/>
        </authorList>
    </citation>
    <scope>NUCLEOTIDE SEQUENCE [LARGE SCALE GENOMIC DNA]</scope>
    <source>
        <strain evidence="1 2">DSM 27568</strain>
    </source>
</reference>
<gene>
    <name evidence="1" type="ORF">GGR39_000946</name>
</gene>
<protein>
    <submittedName>
        <fullName evidence="1">Uncharacterized protein</fullName>
    </submittedName>
</protein>
<dbReference type="Proteomes" id="UP000561459">
    <property type="component" value="Unassembled WGS sequence"/>
</dbReference>
<dbReference type="RefSeq" id="WP_058735192.1">
    <property type="nucleotide sequence ID" value="NZ_JACIDY010000002.1"/>
</dbReference>
<dbReference type="EMBL" id="JACIDY010000002">
    <property type="protein sequence ID" value="MBB3939306.1"/>
    <property type="molecule type" value="Genomic_DNA"/>
</dbReference>
<name>A0A7W6BWL2_9SPHN</name>
<evidence type="ECO:0000313" key="1">
    <source>
        <dbReference type="EMBL" id="MBB3939306.1"/>
    </source>
</evidence>
<evidence type="ECO:0000313" key="2">
    <source>
        <dbReference type="Proteomes" id="UP000561459"/>
    </source>
</evidence>
<proteinExistence type="predicted"/>
<accession>A0A7W6BWL2</accession>
<keyword evidence="2" id="KW-1185">Reference proteome</keyword>
<dbReference type="AlphaFoldDB" id="A0A7W6BWL2"/>
<organism evidence="1 2">
    <name type="scientific">Novosphingobium fluoreni</name>
    <dbReference type="NCBI Taxonomy" id="1391222"/>
    <lineage>
        <taxon>Bacteria</taxon>
        <taxon>Pseudomonadati</taxon>
        <taxon>Pseudomonadota</taxon>
        <taxon>Alphaproteobacteria</taxon>
        <taxon>Sphingomonadales</taxon>
        <taxon>Sphingomonadaceae</taxon>
        <taxon>Novosphingobium</taxon>
    </lineage>
</organism>
<sequence>MLGKIIGGVLGAKAGRNTRGGSESGGALLGVASVALARRFGIPGMIAAAAGSYALKKYKEKRSFNQRGPLR</sequence>